<dbReference type="PANTHER" id="PTHR47829:SF1">
    <property type="entry name" value="HAD FAMILY PHOSPHATASE"/>
    <property type="match status" value="1"/>
</dbReference>
<dbReference type="Gene3D" id="3.30.200.20">
    <property type="entry name" value="Phosphorylase Kinase, domain 1"/>
    <property type="match status" value="1"/>
</dbReference>
<dbReference type="Pfam" id="PF01636">
    <property type="entry name" value="APH"/>
    <property type="match status" value="1"/>
</dbReference>
<evidence type="ECO:0000259" key="1">
    <source>
        <dbReference type="Pfam" id="PF01636"/>
    </source>
</evidence>
<dbReference type="Gene3D" id="3.90.1200.10">
    <property type="match status" value="1"/>
</dbReference>
<name>A0ABW3LPV1_9BACI</name>
<gene>
    <name evidence="2" type="ORF">ACFQ3N_15665</name>
</gene>
<dbReference type="InterPro" id="IPR041726">
    <property type="entry name" value="ACAD10_11_N"/>
</dbReference>
<dbReference type="InterPro" id="IPR052898">
    <property type="entry name" value="ACAD10-like"/>
</dbReference>
<reference evidence="3" key="1">
    <citation type="journal article" date="2019" name="Int. J. Syst. Evol. Microbiol.">
        <title>The Global Catalogue of Microorganisms (GCM) 10K type strain sequencing project: providing services to taxonomists for standard genome sequencing and annotation.</title>
        <authorList>
            <consortium name="The Broad Institute Genomics Platform"/>
            <consortium name="The Broad Institute Genome Sequencing Center for Infectious Disease"/>
            <person name="Wu L."/>
            <person name="Ma J."/>
        </authorList>
    </citation>
    <scope>NUCLEOTIDE SEQUENCE [LARGE SCALE GENOMIC DNA]</scope>
    <source>
        <strain evidence="3">CCUG 56754</strain>
    </source>
</reference>
<evidence type="ECO:0000313" key="2">
    <source>
        <dbReference type="EMBL" id="MFD1039823.1"/>
    </source>
</evidence>
<proteinExistence type="predicted"/>
<protein>
    <submittedName>
        <fullName evidence="2">Phosphotransferase family protein</fullName>
    </submittedName>
</protein>
<sequence>MPASILIDDKNINWAKFEAFLRESIKGIPNNPMNVKKFSEGYSNLTYLVYFGNWEAVLRRPPFGEIPRKAHDMKREYTILSKINHVYPLAPKPFIYSEDPDIMGRHFYVMEKKEGIAIDDQLPAVYGSTVEAGSVISNSILKALIELQSIDYRASNLTDIGKPEGYLERQVNGWMKRYKHSKTDDYQDVKELEDWFLKNIPTTSETTIVHNDFKLNNILLDLKDPSKVNGVLDWELSTIGDPMTDVGSTVAYWGQSGDPDLGINIVTNQQGFYDRRELVEKYAKMSGRDVSGINFYVAFGFYKLGVILQQIYYRWIKGELDDPRFEHLNKAVLNNFEMANLTRENKIL</sequence>
<dbReference type="SUPFAM" id="SSF56112">
    <property type="entry name" value="Protein kinase-like (PK-like)"/>
    <property type="match status" value="1"/>
</dbReference>
<dbReference type="CDD" id="cd05154">
    <property type="entry name" value="ACAD10_11_N-like"/>
    <property type="match status" value="1"/>
</dbReference>
<organism evidence="2 3">
    <name type="scientific">Virgibacillus byunsanensis</name>
    <dbReference type="NCBI Taxonomy" id="570945"/>
    <lineage>
        <taxon>Bacteria</taxon>
        <taxon>Bacillati</taxon>
        <taxon>Bacillota</taxon>
        <taxon>Bacilli</taxon>
        <taxon>Bacillales</taxon>
        <taxon>Bacillaceae</taxon>
        <taxon>Virgibacillus</taxon>
    </lineage>
</organism>
<feature type="domain" description="Aminoglycoside phosphotransferase" evidence="1">
    <location>
        <begin position="35"/>
        <end position="269"/>
    </location>
</feature>
<comment type="caution">
    <text evidence="2">The sequence shown here is derived from an EMBL/GenBank/DDBJ whole genome shotgun (WGS) entry which is preliminary data.</text>
</comment>
<dbReference type="InterPro" id="IPR011009">
    <property type="entry name" value="Kinase-like_dom_sf"/>
</dbReference>
<evidence type="ECO:0000313" key="3">
    <source>
        <dbReference type="Proteomes" id="UP001597040"/>
    </source>
</evidence>
<dbReference type="RefSeq" id="WP_390363479.1">
    <property type="nucleotide sequence ID" value="NZ_JBHTKJ010000047.1"/>
</dbReference>
<dbReference type="Proteomes" id="UP001597040">
    <property type="component" value="Unassembled WGS sequence"/>
</dbReference>
<keyword evidence="3" id="KW-1185">Reference proteome</keyword>
<dbReference type="PANTHER" id="PTHR47829">
    <property type="entry name" value="HYDROLASE, PUTATIVE (AFU_ORTHOLOGUE AFUA_1G12880)-RELATED"/>
    <property type="match status" value="1"/>
</dbReference>
<dbReference type="InterPro" id="IPR002575">
    <property type="entry name" value="Aminoglycoside_PTrfase"/>
</dbReference>
<accession>A0ABW3LPV1</accession>
<dbReference type="EMBL" id="JBHTKJ010000047">
    <property type="protein sequence ID" value="MFD1039823.1"/>
    <property type="molecule type" value="Genomic_DNA"/>
</dbReference>